<evidence type="ECO:0000313" key="3">
    <source>
        <dbReference type="Proteomes" id="UP000095767"/>
    </source>
</evidence>
<name>A0A1E5W7A1_9POAL</name>
<feature type="non-terminal residue" evidence="2">
    <location>
        <position position="1"/>
    </location>
</feature>
<protein>
    <submittedName>
        <fullName evidence="2">Uncharacterized protein</fullName>
    </submittedName>
</protein>
<evidence type="ECO:0000256" key="1">
    <source>
        <dbReference type="SAM" id="MobiDB-lite"/>
    </source>
</evidence>
<keyword evidence="3" id="KW-1185">Reference proteome</keyword>
<gene>
    <name evidence="2" type="ORF">BAE44_0005882</name>
</gene>
<reference evidence="2 3" key="1">
    <citation type="submission" date="2016-09" db="EMBL/GenBank/DDBJ databases">
        <title>The draft genome of Dichanthelium oligosanthes: A C3 panicoid grass species.</title>
        <authorList>
            <person name="Studer A.J."/>
            <person name="Schnable J.C."/>
            <person name="Brutnell T.P."/>
        </authorList>
    </citation>
    <scope>NUCLEOTIDE SEQUENCE [LARGE SCALE GENOMIC DNA]</scope>
    <source>
        <strain evidence="3">cv. Kellogg 1175</strain>
        <tissue evidence="2">Leaf</tissue>
    </source>
</reference>
<dbReference type="AlphaFoldDB" id="A0A1E5W7A1"/>
<proteinExistence type="predicted"/>
<feature type="compositionally biased region" description="Basic residues" evidence="1">
    <location>
        <begin position="61"/>
        <end position="73"/>
    </location>
</feature>
<evidence type="ECO:0000313" key="2">
    <source>
        <dbReference type="EMBL" id="OEL33098.1"/>
    </source>
</evidence>
<comment type="caution">
    <text evidence="2">The sequence shown here is derived from an EMBL/GenBank/DDBJ whole genome shotgun (WGS) entry which is preliminary data.</text>
</comment>
<accession>A0A1E5W7A1</accession>
<dbReference type="Proteomes" id="UP000095767">
    <property type="component" value="Unassembled WGS sequence"/>
</dbReference>
<sequence length="84" mass="8936">LYDQIATTLHVRMQWQGFTAKVMSGDVAALFAEALAGLGGYTWPPGAGGWPGCRCPSATLRRRASATTSRRRQGPSVRAAATSR</sequence>
<dbReference type="EMBL" id="LWDX02019860">
    <property type="protein sequence ID" value="OEL33098.1"/>
    <property type="molecule type" value="Genomic_DNA"/>
</dbReference>
<organism evidence="2 3">
    <name type="scientific">Dichanthelium oligosanthes</name>
    <dbReference type="NCBI Taxonomy" id="888268"/>
    <lineage>
        <taxon>Eukaryota</taxon>
        <taxon>Viridiplantae</taxon>
        <taxon>Streptophyta</taxon>
        <taxon>Embryophyta</taxon>
        <taxon>Tracheophyta</taxon>
        <taxon>Spermatophyta</taxon>
        <taxon>Magnoliopsida</taxon>
        <taxon>Liliopsida</taxon>
        <taxon>Poales</taxon>
        <taxon>Poaceae</taxon>
        <taxon>PACMAD clade</taxon>
        <taxon>Panicoideae</taxon>
        <taxon>Panicodae</taxon>
        <taxon>Paniceae</taxon>
        <taxon>Dichantheliinae</taxon>
        <taxon>Dichanthelium</taxon>
    </lineage>
</organism>
<feature type="region of interest" description="Disordered" evidence="1">
    <location>
        <begin position="61"/>
        <end position="84"/>
    </location>
</feature>